<keyword evidence="1" id="KW-0479">Metal-binding</keyword>
<dbReference type="KEGG" id="dfo:Dform_00011"/>
<evidence type="ECO:0000313" key="5">
    <source>
        <dbReference type="EMBL" id="APV43377.1"/>
    </source>
</evidence>
<dbReference type="GO" id="GO:0009055">
    <property type="term" value="F:electron transfer activity"/>
    <property type="evidence" value="ECO:0007669"/>
    <property type="project" value="InterPro"/>
</dbReference>
<name>A0A1P8F4I7_9CHLR</name>
<dbReference type="Gene3D" id="2.60.40.420">
    <property type="entry name" value="Cupredoxins - blue copper proteins"/>
    <property type="match status" value="1"/>
</dbReference>
<reference evidence="6" key="1">
    <citation type="submission" date="2016-11" db="EMBL/GenBank/DDBJ databases">
        <title>Dehalogenimonas formicexedens sp. nov., a chlorinated alkane respiring bacterium isolated from contaminated groundwater.</title>
        <authorList>
            <person name="Key T.A."/>
            <person name="Bowman K.S."/>
            <person name="Lee I."/>
            <person name="Chun J."/>
            <person name="Albuquerque L."/>
            <person name="da Costa M.S."/>
            <person name="Rainey F.A."/>
            <person name="Moe W.M."/>
        </authorList>
    </citation>
    <scope>NUCLEOTIDE SEQUENCE [LARGE SCALE GENOMIC DNA]</scope>
    <source>
        <strain evidence="6">NSZ-14</strain>
    </source>
</reference>
<dbReference type="InterPro" id="IPR000923">
    <property type="entry name" value="BlueCu_1"/>
</dbReference>
<organism evidence="5 6">
    <name type="scientific">Dehalogenimonas formicexedens</name>
    <dbReference type="NCBI Taxonomy" id="1839801"/>
    <lineage>
        <taxon>Bacteria</taxon>
        <taxon>Bacillati</taxon>
        <taxon>Chloroflexota</taxon>
        <taxon>Dehalococcoidia</taxon>
        <taxon>Dehalococcoidales</taxon>
        <taxon>Dehalococcoidaceae</taxon>
        <taxon>Dehalogenimonas</taxon>
    </lineage>
</organism>
<dbReference type="GO" id="GO:0005507">
    <property type="term" value="F:copper ion binding"/>
    <property type="evidence" value="ECO:0007669"/>
    <property type="project" value="InterPro"/>
</dbReference>
<keyword evidence="3" id="KW-0732">Signal</keyword>
<dbReference type="RefSeq" id="WP_076003196.1">
    <property type="nucleotide sequence ID" value="NZ_CP018258.1"/>
</dbReference>
<evidence type="ECO:0000256" key="1">
    <source>
        <dbReference type="ARBA" id="ARBA00022723"/>
    </source>
</evidence>
<feature type="signal peptide" evidence="3">
    <location>
        <begin position="1"/>
        <end position="19"/>
    </location>
</feature>
<dbReference type="InterPro" id="IPR035668">
    <property type="entry name" value="Amicyanin"/>
</dbReference>
<dbReference type="AlphaFoldDB" id="A0A1P8F4I7"/>
<dbReference type="PANTHER" id="PTHR36507:SF1">
    <property type="entry name" value="BLL1555 PROTEIN"/>
    <property type="match status" value="1"/>
</dbReference>
<sequence length="113" mass="12153">MIKNSKRFFGVLACVLLFAATLVPLGCGGSTPPNTVDMKNIQYSPRTLTVSVGTTVTWRNKDSVQHSVTSSNGIFDSGLFNPGGSYTYTFNTAGTYPYYCTIHPGMTGTIIVQ</sequence>
<keyword evidence="2" id="KW-0186">Copper</keyword>
<dbReference type="PANTHER" id="PTHR36507">
    <property type="entry name" value="BLL1555 PROTEIN"/>
    <property type="match status" value="1"/>
</dbReference>
<evidence type="ECO:0000256" key="2">
    <source>
        <dbReference type="ARBA" id="ARBA00023008"/>
    </source>
</evidence>
<feature type="domain" description="Blue (type 1) copper" evidence="4">
    <location>
        <begin position="35"/>
        <end position="113"/>
    </location>
</feature>
<proteinExistence type="predicted"/>
<evidence type="ECO:0000313" key="6">
    <source>
        <dbReference type="Proteomes" id="UP000185934"/>
    </source>
</evidence>
<evidence type="ECO:0000259" key="4">
    <source>
        <dbReference type="Pfam" id="PF00127"/>
    </source>
</evidence>
<feature type="chain" id="PRO_5013066147" evidence="3">
    <location>
        <begin position="20"/>
        <end position="113"/>
    </location>
</feature>
<dbReference type="CDD" id="cd13921">
    <property type="entry name" value="Amicyanin"/>
    <property type="match status" value="1"/>
</dbReference>
<dbReference type="SUPFAM" id="SSF49503">
    <property type="entry name" value="Cupredoxins"/>
    <property type="match status" value="1"/>
</dbReference>
<dbReference type="Proteomes" id="UP000185934">
    <property type="component" value="Chromosome"/>
</dbReference>
<keyword evidence="6" id="KW-1185">Reference proteome</keyword>
<dbReference type="InterPro" id="IPR052721">
    <property type="entry name" value="ET_Amicyanin"/>
</dbReference>
<dbReference type="STRING" id="1839801.Dform_00011"/>
<protein>
    <submittedName>
        <fullName evidence="5">Cupredoxin-like domain-containing protein</fullName>
    </submittedName>
</protein>
<accession>A0A1P8F4I7</accession>
<gene>
    <name evidence="5" type="ORF">Dform_00011</name>
</gene>
<dbReference type="EMBL" id="CP018258">
    <property type="protein sequence ID" value="APV43377.1"/>
    <property type="molecule type" value="Genomic_DNA"/>
</dbReference>
<dbReference type="Pfam" id="PF00127">
    <property type="entry name" value="Copper-bind"/>
    <property type="match status" value="1"/>
</dbReference>
<evidence type="ECO:0000256" key="3">
    <source>
        <dbReference type="SAM" id="SignalP"/>
    </source>
</evidence>
<dbReference type="OrthoDB" id="162414at2"/>
<dbReference type="InterPro" id="IPR008972">
    <property type="entry name" value="Cupredoxin"/>
</dbReference>